<name>A0ABR0E1R4_ZASCE</name>
<organism evidence="1 2">
    <name type="scientific">Zasmidium cellare</name>
    <name type="common">Wine cellar mold</name>
    <name type="synonym">Racodium cellare</name>
    <dbReference type="NCBI Taxonomy" id="395010"/>
    <lineage>
        <taxon>Eukaryota</taxon>
        <taxon>Fungi</taxon>
        <taxon>Dikarya</taxon>
        <taxon>Ascomycota</taxon>
        <taxon>Pezizomycotina</taxon>
        <taxon>Dothideomycetes</taxon>
        <taxon>Dothideomycetidae</taxon>
        <taxon>Mycosphaerellales</taxon>
        <taxon>Mycosphaerellaceae</taxon>
        <taxon>Zasmidium</taxon>
    </lineage>
</organism>
<dbReference type="PANTHER" id="PTHR43677">
    <property type="entry name" value="SHORT-CHAIN DEHYDROGENASE/REDUCTASE"/>
    <property type="match status" value="1"/>
</dbReference>
<dbReference type="SUPFAM" id="SSF50129">
    <property type="entry name" value="GroES-like"/>
    <property type="match status" value="1"/>
</dbReference>
<comment type="caution">
    <text evidence="1">The sequence shown here is derived from an EMBL/GenBank/DDBJ whole genome shotgun (WGS) entry which is preliminary data.</text>
</comment>
<proteinExistence type="predicted"/>
<dbReference type="Gene3D" id="3.40.50.720">
    <property type="entry name" value="NAD(P)-binding Rossmann-like Domain"/>
    <property type="match status" value="1"/>
</dbReference>
<sequence length="351" mass="37861">MTAAAPYSALFKRGISRTHIAQQTIRGSIRQFHHSPYLEMKGARITSWGSPPEYMEVPDLPKPSPTQLRLRVLAAGVPRAVKGRAAGQHPSAFNQPLPYDPSIDGVGRDEITGDLYFINSLAAPLFAEYANVQRTQLFKVDPNTDPVAIAALANNTLSSWMALQCRAIGGCKDRTVVILGATSNSGRCAAKVARILGAKKVVGISRNPETLAKVEGLDKRVTLEDPLEFPETIGPVHIILDFVGGPAAIQLLQAAEADPVANLQYIQTGGVAGCEFLNIPARLINVKPIRIMASGLGSLSEEEIAREMPGCVDAMVKIKTPPYEVLAAPMRDVRSVWDSEEAKTKRLVLLP</sequence>
<evidence type="ECO:0000313" key="1">
    <source>
        <dbReference type="EMBL" id="KAK4495347.1"/>
    </source>
</evidence>
<dbReference type="EMBL" id="JAXOVC010000012">
    <property type="protein sequence ID" value="KAK4495347.1"/>
    <property type="molecule type" value="Genomic_DNA"/>
</dbReference>
<evidence type="ECO:0000313" key="2">
    <source>
        <dbReference type="Proteomes" id="UP001305779"/>
    </source>
</evidence>
<dbReference type="Gene3D" id="3.90.180.10">
    <property type="entry name" value="Medium-chain alcohol dehydrogenases, catalytic domain"/>
    <property type="match status" value="1"/>
</dbReference>
<dbReference type="InterPro" id="IPR036291">
    <property type="entry name" value="NAD(P)-bd_dom_sf"/>
</dbReference>
<keyword evidence="2" id="KW-1185">Reference proteome</keyword>
<dbReference type="InterPro" id="IPR011032">
    <property type="entry name" value="GroES-like_sf"/>
</dbReference>
<dbReference type="PANTHER" id="PTHR43677:SF11">
    <property type="entry name" value="ZINC-CONTAINING ALCOHOL DEHYDROGENASE"/>
    <property type="match status" value="1"/>
</dbReference>
<dbReference type="Proteomes" id="UP001305779">
    <property type="component" value="Unassembled WGS sequence"/>
</dbReference>
<dbReference type="SUPFAM" id="SSF51735">
    <property type="entry name" value="NAD(P)-binding Rossmann-fold domains"/>
    <property type="match status" value="1"/>
</dbReference>
<accession>A0ABR0E1R4</accession>
<protein>
    <submittedName>
        <fullName evidence="1">Uncharacterized protein</fullName>
    </submittedName>
</protein>
<reference evidence="1 2" key="1">
    <citation type="journal article" date="2023" name="G3 (Bethesda)">
        <title>A chromosome-level genome assembly of Zasmidium syzygii isolated from banana leaves.</title>
        <authorList>
            <person name="van Westerhoven A.C."/>
            <person name="Mehrabi R."/>
            <person name="Talebi R."/>
            <person name="Steentjes M.B.F."/>
            <person name="Corcolon B."/>
            <person name="Chong P.A."/>
            <person name="Kema G.H.J."/>
            <person name="Seidl M.F."/>
        </authorList>
    </citation>
    <scope>NUCLEOTIDE SEQUENCE [LARGE SCALE GENOMIC DNA]</scope>
    <source>
        <strain evidence="1 2">P124</strain>
    </source>
</reference>
<dbReference type="InterPro" id="IPR051397">
    <property type="entry name" value="Zn-ADH-like_protein"/>
</dbReference>
<gene>
    <name evidence="1" type="ORF">PRZ48_013678</name>
</gene>